<sequence>MFGTKEKIKKINGAIIAPLGFEAAGIRTGVKRRRKDLALIYTKNAAISAGVYTTNVVKAAPLLVTKDIVEKGTPINAIIINSGNANACTGAKGLTNAWEMIEKTQKVFNLPQRSVLVASTGVIGVQLQMDKILDGIEEIATQIGNNEQAALNAAEGIMTTDTFVKGIAYEFEISGKTVKIGAIAKGSGMIHPNMGTMLGFVTTDAVISKEMLQKALSDSTKNTYNMISVDGDTSTNDMVLVLANGCAKNKPIESETDDYKTFAQALDMVNKHLAKQIVLDGEGATKFLEINVFGAKDENSAKILAKSVITSNLVKTAFFGEDANWGRILAALGYSGVKFDPERVSIEFSCGDKSIYLMENGTPLDFCEETAQEILKNKEITVNVHLNEGNSKATAWGCDLSYEYVRINGEYRT</sequence>
<reference evidence="14" key="1">
    <citation type="submission" date="2020-10" db="EMBL/GenBank/DDBJ databases">
        <authorList>
            <person name="Gilroy R."/>
        </authorList>
    </citation>
    <scope>NUCLEOTIDE SEQUENCE</scope>
    <source>
        <strain evidence="14">CHK152-2871</strain>
    </source>
</reference>
<keyword evidence="5 13" id="KW-0028">Amino-acid biosynthesis</keyword>
<dbReference type="GO" id="GO:0005737">
    <property type="term" value="C:cytoplasm"/>
    <property type="evidence" value="ECO:0007669"/>
    <property type="project" value="UniProtKB-SubCell"/>
</dbReference>
<evidence type="ECO:0000256" key="10">
    <source>
        <dbReference type="ARBA" id="ARBA00048372"/>
    </source>
</evidence>
<proteinExistence type="inferred from homology"/>
<dbReference type="HAMAP" id="MF_01106">
    <property type="entry name" value="ArgJ"/>
    <property type="match status" value="1"/>
</dbReference>
<feature type="active site" description="Nucleophile" evidence="13">
    <location>
        <position position="196"/>
    </location>
</feature>
<comment type="pathway">
    <text evidence="13">Amino-acid biosynthesis; L-arginine biosynthesis; L-ornithine and N-acetyl-L-glutamate from L-glutamate and N(2)-acetyl-L-ornithine (cyclic): step 1/1.</text>
</comment>
<keyword evidence="13" id="KW-0963">Cytoplasm</keyword>
<evidence type="ECO:0000256" key="8">
    <source>
        <dbReference type="ARBA" id="ARBA00023268"/>
    </source>
</evidence>
<evidence type="ECO:0000256" key="3">
    <source>
        <dbReference type="ARBA" id="ARBA00011475"/>
    </source>
</evidence>
<dbReference type="FunFam" id="3.60.70.12:FF:000001">
    <property type="entry name" value="Arginine biosynthesis bifunctional protein ArgJ, chloroplastic"/>
    <property type="match status" value="1"/>
</dbReference>
<keyword evidence="7 13" id="KW-0068">Autocatalytic cleavage</keyword>
<reference evidence="14" key="2">
    <citation type="journal article" date="2021" name="PeerJ">
        <title>Extensive microbial diversity within the chicken gut microbiome revealed by metagenomics and culture.</title>
        <authorList>
            <person name="Gilroy R."/>
            <person name="Ravi A."/>
            <person name="Getino M."/>
            <person name="Pursley I."/>
            <person name="Horton D.L."/>
            <person name="Alikhan N.F."/>
            <person name="Baker D."/>
            <person name="Gharbi K."/>
            <person name="Hall N."/>
            <person name="Watson M."/>
            <person name="Adriaenssens E.M."/>
            <person name="Foster-Nyarko E."/>
            <person name="Jarju S."/>
            <person name="Secka A."/>
            <person name="Antonio M."/>
            <person name="Oren A."/>
            <person name="Chaudhuri R.R."/>
            <person name="La Ragione R."/>
            <person name="Hildebrand F."/>
            <person name="Pallen M.J."/>
        </authorList>
    </citation>
    <scope>NUCLEOTIDE SEQUENCE</scope>
    <source>
        <strain evidence="14">CHK152-2871</strain>
    </source>
</reference>
<feature type="binding site" evidence="13">
    <location>
        <position position="159"/>
    </location>
    <ligand>
        <name>substrate</name>
    </ligand>
</feature>
<feature type="binding site" evidence="13">
    <location>
        <position position="185"/>
    </location>
    <ligand>
        <name>substrate</name>
    </ligand>
</feature>
<dbReference type="NCBIfam" id="TIGR00120">
    <property type="entry name" value="ArgJ"/>
    <property type="match status" value="1"/>
</dbReference>
<keyword evidence="6 13" id="KW-0808">Transferase</keyword>
<dbReference type="GO" id="GO:0006592">
    <property type="term" value="P:ornithine biosynthetic process"/>
    <property type="evidence" value="ECO:0007669"/>
    <property type="project" value="TreeGrafter"/>
</dbReference>
<evidence type="ECO:0000256" key="6">
    <source>
        <dbReference type="ARBA" id="ARBA00022679"/>
    </source>
</evidence>
<accession>A0A9D1FJH4</accession>
<dbReference type="PANTHER" id="PTHR23100">
    <property type="entry name" value="ARGININE BIOSYNTHESIS BIFUNCTIONAL PROTEIN ARGJ"/>
    <property type="match status" value="1"/>
</dbReference>
<dbReference type="Gene3D" id="3.10.20.340">
    <property type="entry name" value="ArgJ beta chain, C-terminal domain"/>
    <property type="match status" value="1"/>
</dbReference>
<evidence type="ECO:0000313" key="15">
    <source>
        <dbReference type="Proteomes" id="UP000886865"/>
    </source>
</evidence>
<evidence type="ECO:0000256" key="7">
    <source>
        <dbReference type="ARBA" id="ARBA00022813"/>
    </source>
</evidence>
<dbReference type="AlphaFoldDB" id="A0A9D1FJH4"/>
<feature type="chain" id="PRO_5039774626" description="Arginine biosynthesis bifunctional protein ArgJ beta chain" evidence="13">
    <location>
        <begin position="196"/>
        <end position="413"/>
    </location>
</feature>
<dbReference type="GO" id="GO:0004042">
    <property type="term" value="F:L-glutamate N-acetyltransferase activity"/>
    <property type="evidence" value="ECO:0007669"/>
    <property type="project" value="UniProtKB-UniRule"/>
</dbReference>
<comment type="catalytic activity">
    <reaction evidence="11 13">
        <text>N(2)-acetyl-L-ornithine + L-glutamate = N-acetyl-L-glutamate + L-ornithine</text>
        <dbReference type="Rhea" id="RHEA:15349"/>
        <dbReference type="ChEBI" id="CHEBI:29985"/>
        <dbReference type="ChEBI" id="CHEBI:44337"/>
        <dbReference type="ChEBI" id="CHEBI:46911"/>
        <dbReference type="ChEBI" id="CHEBI:57805"/>
        <dbReference type="EC" id="2.3.1.35"/>
    </reaction>
</comment>
<feature type="binding site" evidence="13">
    <location>
        <position position="196"/>
    </location>
    <ligand>
        <name>substrate</name>
    </ligand>
</feature>
<organism evidence="14 15">
    <name type="scientific">Candidatus Galligastranaerophilus intestinavium</name>
    <dbReference type="NCBI Taxonomy" id="2840836"/>
    <lineage>
        <taxon>Bacteria</taxon>
        <taxon>Candidatus Galligastranaerophilus</taxon>
    </lineage>
</organism>
<evidence type="ECO:0000313" key="14">
    <source>
        <dbReference type="EMBL" id="HIS74622.1"/>
    </source>
</evidence>
<evidence type="ECO:0000256" key="1">
    <source>
        <dbReference type="ARBA" id="ARBA00004496"/>
    </source>
</evidence>
<dbReference type="FunFam" id="3.30.2330.10:FF:000001">
    <property type="entry name" value="Arginine biosynthesis bifunctional protein ArgJ, mitochondrial"/>
    <property type="match status" value="1"/>
</dbReference>
<comment type="subunit">
    <text evidence="3 13">Heterotetramer of two alpha and two beta chains.</text>
</comment>
<keyword evidence="9 13" id="KW-0012">Acyltransferase</keyword>
<dbReference type="FunFam" id="3.10.20.340:FF:000001">
    <property type="entry name" value="Arginine biosynthesis bifunctional protein ArgJ, chloroplastic"/>
    <property type="match status" value="1"/>
</dbReference>
<dbReference type="Proteomes" id="UP000886865">
    <property type="component" value="Unassembled WGS sequence"/>
</dbReference>
<evidence type="ECO:0000256" key="5">
    <source>
        <dbReference type="ARBA" id="ARBA00022605"/>
    </source>
</evidence>
<comment type="caution">
    <text evidence="14">The sequence shown here is derived from an EMBL/GenBank/DDBJ whole genome shotgun (WGS) entry which is preliminary data.</text>
</comment>
<keyword evidence="8 13" id="KW-0511">Multifunctional enzyme</keyword>
<comment type="function">
    <text evidence="12 13">Catalyzes two activities which are involved in the cyclic version of arginine biosynthesis: the synthesis of N-acetylglutamate from glutamate and acetyl-CoA as the acetyl donor, and of ornithine by transacetylation between N(2)-acetylornithine and glutamate.</text>
</comment>
<evidence type="ECO:0000256" key="4">
    <source>
        <dbReference type="ARBA" id="ARBA00022571"/>
    </source>
</evidence>
<evidence type="ECO:0000256" key="2">
    <source>
        <dbReference type="ARBA" id="ARBA00006774"/>
    </source>
</evidence>
<feature type="binding site" evidence="13">
    <location>
        <position position="408"/>
    </location>
    <ligand>
        <name>substrate</name>
    </ligand>
</feature>
<comment type="catalytic activity">
    <reaction evidence="10 13">
        <text>L-glutamate + acetyl-CoA = N-acetyl-L-glutamate + CoA + H(+)</text>
        <dbReference type="Rhea" id="RHEA:24292"/>
        <dbReference type="ChEBI" id="CHEBI:15378"/>
        <dbReference type="ChEBI" id="CHEBI:29985"/>
        <dbReference type="ChEBI" id="CHEBI:44337"/>
        <dbReference type="ChEBI" id="CHEBI:57287"/>
        <dbReference type="ChEBI" id="CHEBI:57288"/>
        <dbReference type="EC" id="2.3.1.1"/>
    </reaction>
</comment>
<comment type="subcellular location">
    <subcellularLocation>
        <location evidence="1 13">Cytoplasm</location>
    </subcellularLocation>
</comment>
<comment type="similarity">
    <text evidence="2 13">Belongs to the ArgJ family.</text>
</comment>
<dbReference type="PANTHER" id="PTHR23100:SF0">
    <property type="entry name" value="ARGININE BIOSYNTHESIS BIFUNCTIONAL PROTEIN ARGJ, MITOCHONDRIAL"/>
    <property type="match status" value="1"/>
</dbReference>
<dbReference type="Gene3D" id="3.60.70.12">
    <property type="entry name" value="L-amino peptidase D-ALA esterase/amidase"/>
    <property type="match status" value="1"/>
</dbReference>
<feature type="binding site" evidence="13">
    <location>
        <position position="282"/>
    </location>
    <ligand>
        <name>substrate</name>
    </ligand>
</feature>
<evidence type="ECO:0000256" key="13">
    <source>
        <dbReference type="HAMAP-Rule" id="MF_01106"/>
    </source>
</evidence>
<dbReference type="InterPro" id="IPR016117">
    <property type="entry name" value="ArgJ-like_dom_sf"/>
</dbReference>
<dbReference type="InterPro" id="IPR002813">
    <property type="entry name" value="Arg_biosynth_ArgJ"/>
</dbReference>
<evidence type="ECO:0000256" key="9">
    <source>
        <dbReference type="ARBA" id="ARBA00023315"/>
    </source>
</evidence>
<dbReference type="Gene3D" id="3.30.2330.10">
    <property type="entry name" value="arginine biosynthesis bifunctional protein suprefamily"/>
    <property type="match status" value="1"/>
</dbReference>
<feature type="site" description="Involved in the stabilization of negative charge on the oxyanion by the formation of the oxyanion hole" evidence="13">
    <location>
        <position position="120"/>
    </location>
</feature>
<dbReference type="EC" id="2.3.1.35" evidence="13"/>
<evidence type="ECO:0000256" key="11">
    <source>
        <dbReference type="ARBA" id="ARBA00049439"/>
    </source>
</evidence>
<dbReference type="EC" id="2.3.1.1" evidence="13"/>
<feature type="site" description="Involved in the stabilization of negative charge on the oxyanion by the formation of the oxyanion hole" evidence="13">
    <location>
        <position position="121"/>
    </location>
</feature>
<dbReference type="NCBIfam" id="NF003802">
    <property type="entry name" value="PRK05388.1"/>
    <property type="match status" value="1"/>
</dbReference>
<evidence type="ECO:0000256" key="12">
    <source>
        <dbReference type="ARBA" id="ARBA00054976"/>
    </source>
</evidence>
<dbReference type="SUPFAM" id="SSF56266">
    <property type="entry name" value="DmpA/ArgJ-like"/>
    <property type="match status" value="1"/>
</dbReference>
<dbReference type="GO" id="GO:0006526">
    <property type="term" value="P:L-arginine biosynthetic process"/>
    <property type="evidence" value="ECO:0007669"/>
    <property type="project" value="UniProtKB-UniRule"/>
</dbReference>
<comment type="pathway">
    <text evidence="13">Amino-acid biosynthesis; L-arginine biosynthesis; N(2)-acetyl-L-ornithine from L-glutamate: step 1/4.</text>
</comment>
<feature type="binding site" evidence="13">
    <location>
        <position position="413"/>
    </location>
    <ligand>
        <name>substrate</name>
    </ligand>
</feature>
<feature type="chain" id="PRO_5039774627" description="Arginine biosynthesis bifunctional protein ArgJ alpha chain" evidence="13">
    <location>
        <begin position="1"/>
        <end position="195"/>
    </location>
</feature>
<keyword evidence="4 13" id="KW-0055">Arginine biosynthesis</keyword>
<dbReference type="InterPro" id="IPR042195">
    <property type="entry name" value="ArgJ_beta_C"/>
</dbReference>
<dbReference type="EMBL" id="DVJQ01000050">
    <property type="protein sequence ID" value="HIS74622.1"/>
    <property type="molecule type" value="Genomic_DNA"/>
</dbReference>
<gene>
    <name evidence="13 14" type="primary">argJ</name>
    <name evidence="14" type="ORF">IAA86_06345</name>
</gene>
<protein>
    <recommendedName>
        <fullName evidence="13">Arginine biosynthesis bifunctional protein ArgJ</fullName>
    </recommendedName>
    <domain>
        <recommendedName>
            <fullName evidence="13">Glutamate N-acetyltransferase</fullName>
            <ecNumber evidence="13">2.3.1.35</ecNumber>
        </recommendedName>
        <alternativeName>
            <fullName evidence="13">Ornithine acetyltransferase</fullName>
            <shortName evidence="13">OATase</shortName>
        </alternativeName>
        <alternativeName>
            <fullName evidence="13">Ornithine transacetylase</fullName>
        </alternativeName>
    </domain>
    <domain>
        <recommendedName>
            <fullName evidence="13">Amino-acid acetyltransferase</fullName>
            <ecNumber evidence="13">2.3.1.1</ecNumber>
        </recommendedName>
        <alternativeName>
            <fullName evidence="13">N-acetylglutamate synthase</fullName>
            <shortName evidence="13">AGSase</shortName>
        </alternativeName>
    </domain>
    <component>
        <recommendedName>
            <fullName evidence="13">Arginine biosynthesis bifunctional protein ArgJ alpha chain</fullName>
        </recommendedName>
    </component>
    <component>
        <recommendedName>
            <fullName evidence="13">Arginine biosynthesis bifunctional protein ArgJ beta chain</fullName>
        </recommendedName>
    </component>
</protein>
<dbReference type="Pfam" id="PF01960">
    <property type="entry name" value="ArgJ"/>
    <property type="match status" value="1"/>
</dbReference>
<name>A0A9D1FJH4_9BACT</name>
<dbReference type="GO" id="GO:0004358">
    <property type="term" value="F:L-glutamate N-acetyltransferase activity, acting on acetyl-L-ornithine as donor"/>
    <property type="evidence" value="ECO:0007669"/>
    <property type="project" value="UniProtKB-UniRule"/>
</dbReference>
<dbReference type="CDD" id="cd02152">
    <property type="entry name" value="OAT"/>
    <property type="match status" value="1"/>
</dbReference>
<feature type="site" description="Cleavage; by autolysis" evidence="13">
    <location>
        <begin position="195"/>
        <end position="196"/>
    </location>
</feature>